<evidence type="ECO:0000256" key="2">
    <source>
        <dbReference type="ARBA" id="ARBA00009046"/>
    </source>
</evidence>
<feature type="domain" description="Helicase C-terminal" evidence="11">
    <location>
        <begin position="441"/>
        <end position="622"/>
    </location>
</feature>
<dbReference type="NCBIfam" id="TIGR01596">
    <property type="entry name" value="cas3_HD"/>
    <property type="match status" value="1"/>
</dbReference>
<dbReference type="OrthoDB" id="9810236at2"/>
<sequence>MYIMKQSKYKYIAHSENSNGAEQSMKQHSESVAELMRSFALADDFAEIYSYCGLLHDIGKYSKGFQNYIRSREEKEPHAKWGAYIALMNKLVNIAFPVIGHHAGLPNRDAMVETLGLCAKDENRWKNIQQAMEEDYFIISMCDNSSFNKIGNVFQKELFVRLLYSALVDADSLDTERHFQKEQYDARSCKILDVDALLAALNKRFDSFKQVTPLNELRTNVRLYAQSLANADQGCFSMTLPTGMGKTLTSLNWALYHAEAHPNIKRIVIVLPFISIIDQTANELKTIFKDYDVILEHHSNVNYEEADEEESYCKDSKYLATENWDYPIVITTAVQFFESLFSNQRSKCRKLHNLQDSIVIFDEIQTLPVNLAECTMKMLNDLLHLCRCSFLFCTATQPNFQTRKDFCGIDHITPLVENPASVFASTKRVKYISIDDYKAQSFESIADCVVEQNGSVLIVCNTKKKAMALFECLKTRSEIPVLHLSTNMCQAHRIEIIKRVRIKLKEGEKLILCSTQLIEVGVDMDFPVVFRELAPLESIIQSAGRCNREGNLKEGQVYLFQLEDQGQPSRQYIAFAQFAQLCYRGNEDRLSDADFYTDYYTNIIKNYSLKDNVTPKREKLMFQDVADMYHIINSNTTTLFIYQYDNESKHLYNEIKDKEYLSRKDYQKIAQYCVQVYEWFTKANANKISEISNGVKIWFGAYSKEIGLSNEDEIYYI</sequence>
<evidence type="ECO:0000256" key="1">
    <source>
        <dbReference type="ARBA" id="ARBA00006847"/>
    </source>
</evidence>
<dbReference type="Gene3D" id="1.10.3210.30">
    <property type="match status" value="1"/>
</dbReference>
<evidence type="ECO:0000259" key="10">
    <source>
        <dbReference type="PROSITE" id="PS51192"/>
    </source>
</evidence>
<evidence type="ECO:0000259" key="11">
    <source>
        <dbReference type="PROSITE" id="PS51194"/>
    </source>
</evidence>
<dbReference type="EMBL" id="WKMO01000017">
    <property type="protein sequence ID" value="MSB74996.1"/>
    <property type="molecule type" value="Genomic_DNA"/>
</dbReference>
<dbReference type="GO" id="GO:0051607">
    <property type="term" value="P:defense response to virus"/>
    <property type="evidence" value="ECO:0007669"/>
    <property type="project" value="UniProtKB-KW"/>
</dbReference>
<dbReference type="GO" id="GO:0016787">
    <property type="term" value="F:hydrolase activity"/>
    <property type="evidence" value="ECO:0007669"/>
    <property type="project" value="UniProtKB-KW"/>
</dbReference>
<dbReference type="GO" id="GO:0046872">
    <property type="term" value="F:metal ion binding"/>
    <property type="evidence" value="ECO:0007669"/>
    <property type="project" value="UniProtKB-KW"/>
</dbReference>
<keyword evidence="3" id="KW-0540">Nuclease</keyword>
<dbReference type="PROSITE" id="PS51643">
    <property type="entry name" value="HD_CAS3"/>
    <property type="match status" value="1"/>
</dbReference>
<feature type="domain" description="Helicase ATP-binding" evidence="10">
    <location>
        <begin position="227"/>
        <end position="415"/>
    </location>
</feature>
<evidence type="ECO:0000256" key="6">
    <source>
        <dbReference type="ARBA" id="ARBA00022801"/>
    </source>
</evidence>
<dbReference type="InterPro" id="IPR001650">
    <property type="entry name" value="Helicase_C-like"/>
</dbReference>
<dbReference type="GO" id="GO:0003676">
    <property type="term" value="F:nucleic acid binding"/>
    <property type="evidence" value="ECO:0007669"/>
    <property type="project" value="InterPro"/>
</dbReference>
<dbReference type="Pfam" id="PF22590">
    <property type="entry name" value="Cas3-like_C_2"/>
    <property type="match status" value="1"/>
</dbReference>
<dbReference type="GO" id="GO:0004518">
    <property type="term" value="F:nuclease activity"/>
    <property type="evidence" value="ECO:0007669"/>
    <property type="project" value="UniProtKB-KW"/>
</dbReference>
<dbReference type="InterPro" id="IPR006483">
    <property type="entry name" value="CRISPR-assoc_Cas3_HD"/>
</dbReference>
<gene>
    <name evidence="13" type="primary">cas3</name>
    <name evidence="13" type="ORF">GKD70_17175</name>
</gene>
<evidence type="ECO:0000256" key="7">
    <source>
        <dbReference type="ARBA" id="ARBA00022806"/>
    </source>
</evidence>
<dbReference type="InterPro" id="IPR006474">
    <property type="entry name" value="Helicase_Cas3_CRISPR-ass_core"/>
</dbReference>
<dbReference type="SUPFAM" id="SSF52540">
    <property type="entry name" value="P-loop containing nucleoside triphosphate hydrolases"/>
    <property type="match status" value="1"/>
</dbReference>
<dbReference type="InterPro" id="IPR054712">
    <property type="entry name" value="Cas3-like_dom"/>
</dbReference>
<dbReference type="Proteomes" id="UP000441609">
    <property type="component" value="Unassembled WGS sequence"/>
</dbReference>
<keyword evidence="9" id="KW-0051">Antiviral defense</keyword>
<evidence type="ECO:0000256" key="8">
    <source>
        <dbReference type="ARBA" id="ARBA00022840"/>
    </source>
</evidence>
<dbReference type="SMART" id="SM00490">
    <property type="entry name" value="HELICc"/>
    <property type="match status" value="1"/>
</dbReference>
<comment type="similarity">
    <text evidence="1">In the N-terminal section; belongs to the CRISPR-associated nuclease Cas3-HD family.</text>
</comment>
<dbReference type="InterPro" id="IPR006674">
    <property type="entry name" value="HD_domain"/>
</dbReference>
<protein>
    <submittedName>
        <fullName evidence="13">CRISPR-associated helicase Cas3</fullName>
    </submittedName>
</protein>
<dbReference type="InterPro" id="IPR011545">
    <property type="entry name" value="DEAD/DEAH_box_helicase_dom"/>
</dbReference>
<dbReference type="SMART" id="SM00487">
    <property type="entry name" value="DEXDc"/>
    <property type="match status" value="1"/>
</dbReference>
<dbReference type="PROSITE" id="PS51194">
    <property type="entry name" value="HELICASE_CTER"/>
    <property type="match status" value="1"/>
</dbReference>
<organism evidence="13 14">
    <name type="scientific">Parabacteroides distasonis</name>
    <dbReference type="NCBI Taxonomy" id="823"/>
    <lineage>
        <taxon>Bacteria</taxon>
        <taxon>Pseudomonadati</taxon>
        <taxon>Bacteroidota</taxon>
        <taxon>Bacteroidia</taxon>
        <taxon>Bacteroidales</taxon>
        <taxon>Tannerellaceae</taxon>
        <taxon>Parabacteroides</taxon>
    </lineage>
</organism>
<dbReference type="Gene3D" id="3.40.50.300">
    <property type="entry name" value="P-loop containing nucleotide triphosphate hydrolases"/>
    <property type="match status" value="2"/>
</dbReference>
<dbReference type="AlphaFoldDB" id="A0A9Q4QX07"/>
<evidence type="ECO:0000256" key="5">
    <source>
        <dbReference type="ARBA" id="ARBA00022741"/>
    </source>
</evidence>
<dbReference type="InterPro" id="IPR027417">
    <property type="entry name" value="P-loop_NTPase"/>
</dbReference>
<keyword evidence="4" id="KW-0479">Metal-binding</keyword>
<evidence type="ECO:0000256" key="9">
    <source>
        <dbReference type="ARBA" id="ARBA00023118"/>
    </source>
</evidence>
<dbReference type="CDD" id="cd09641">
    <property type="entry name" value="Cas3''_I"/>
    <property type="match status" value="1"/>
</dbReference>
<reference evidence="13 14" key="1">
    <citation type="journal article" date="2019" name="Nat. Med.">
        <title>A library of human gut bacterial isolates paired with longitudinal multiomics data enables mechanistic microbiome research.</title>
        <authorList>
            <person name="Poyet M."/>
            <person name="Groussin M."/>
            <person name="Gibbons S.M."/>
            <person name="Avila-Pacheco J."/>
            <person name="Jiang X."/>
            <person name="Kearney S.M."/>
            <person name="Perrotta A.R."/>
            <person name="Berdy B."/>
            <person name="Zhao S."/>
            <person name="Lieberman T.D."/>
            <person name="Swanson P.K."/>
            <person name="Smith M."/>
            <person name="Roesemann S."/>
            <person name="Alexander J.E."/>
            <person name="Rich S.A."/>
            <person name="Livny J."/>
            <person name="Vlamakis H."/>
            <person name="Clish C."/>
            <person name="Bullock K."/>
            <person name="Deik A."/>
            <person name="Scott J."/>
            <person name="Pierce K.A."/>
            <person name="Xavier R.J."/>
            <person name="Alm E.J."/>
        </authorList>
    </citation>
    <scope>NUCLEOTIDE SEQUENCE [LARGE SCALE GENOMIC DNA]</scope>
    <source>
        <strain evidence="13 14">BIOML-A20</strain>
    </source>
</reference>
<dbReference type="NCBIfam" id="TIGR01587">
    <property type="entry name" value="cas3_core"/>
    <property type="match status" value="1"/>
</dbReference>
<evidence type="ECO:0000256" key="3">
    <source>
        <dbReference type="ARBA" id="ARBA00022722"/>
    </source>
</evidence>
<proteinExistence type="inferred from homology"/>
<evidence type="ECO:0000256" key="4">
    <source>
        <dbReference type="ARBA" id="ARBA00022723"/>
    </source>
</evidence>
<dbReference type="PROSITE" id="PS51192">
    <property type="entry name" value="HELICASE_ATP_BIND_1"/>
    <property type="match status" value="1"/>
</dbReference>
<keyword evidence="7" id="KW-0347">Helicase</keyword>
<accession>A0A9Q4QX07</accession>
<keyword evidence="6" id="KW-0378">Hydrolase</keyword>
<feature type="domain" description="HD Cas3-type" evidence="12">
    <location>
        <begin position="18"/>
        <end position="173"/>
    </location>
</feature>
<dbReference type="Pfam" id="PF00270">
    <property type="entry name" value="DEAD"/>
    <property type="match status" value="1"/>
</dbReference>
<evidence type="ECO:0000259" key="12">
    <source>
        <dbReference type="PROSITE" id="PS51643"/>
    </source>
</evidence>
<dbReference type="PANTHER" id="PTHR24031">
    <property type="entry name" value="RNA HELICASE"/>
    <property type="match status" value="1"/>
</dbReference>
<dbReference type="GO" id="GO:0005524">
    <property type="term" value="F:ATP binding"/>
    <property type="evidence" value="ECO:0007669"/>
    <property type="project" value="UniProtKB-KW"/>
</dbReference>
<dbReference type="SUPFAM" id="SSF109604">
    <property type="entry name" value="HD-domain/PDEase-like"/>
    <property type="match status" value="1"/>
</dbReference>
<dbReference type="InterPro" id="IPR038257">
    <property type="entry name" value="CRISPR-assoc_Cas3_HD_sf"/>
</dbReference>
<keyword evidence="5" id="KW-0547">Nucleotide-binding</keyword>
<dbReference type="InterPro" id="IPR014001">
    <property type="entry name" value="Helicase_ATP-bd"/>
</dbReference>
<evidence type="ECO:0000313" key="13">
    <source>
        <dbReference type="EMBL" id="MSB74996.1"/>
    </source>
</evidence>
<comment type="caution">
    <text evidence="13">The sequence shown here is derived from an EMBL/GenBank/DDBJ whole genome shotgun (WGS) entry which is preliminary data.</text>
</comment>
<evidence type="ECO:0000313" key="14">
    <source>
        <dbReference type="Proteomes" id="UP000441609"/>
    </source>
</evidence>
<dbReference type="GO" id="GO:0004386">
    <property type="term" value="F:helicase activity"/>
    <property type="evidence" value="ECO:0007669"/>
    <property type="project" value="UniProtKB-KW"/>
</dbReference>
<dbReference type="Pfam" id="PF01966">
    <property type="entry name" value="HD"/>
    <property type="match status" value="1"/>
</dbReference>
<name>A0A9Q4QX07_PARDI</name>
<keyword evidence="8" id="KW-0067">ATP-binding</keyword>
<comment type="similarity">
    <text evidence="2">In the central section; belongs to the CRISPR-associated helicase Cas3 family.</text>
</comment>
<dbReference type="CDD" id="cd17930">
    <property type="entry name" value="DEXHc_cas3"/>
    <property type="match status" value="1"/>
</dbReference>